<sequence length="75" mass="8786">MFEDPGGSVLQELGDGLESARVGEEGWHEEERDERNITARQYEHRENRVYSYEKRVISSLDLERRTTKPGDIHKP</sequence>
<reference evidence="2 3" key="1">
    <citation type="journal article" date="2019" name="Sci. Rep.">
        <title>Orb-weaving spider Araneus ventricosus genome elucidates the spidroin gene catalogue.</title>
        <authorList>
            <person name="Kono N."/>
            <person name="Nakamura H."/>
            <person name="Ohtoshi R."/>
            <person name="Moran D.A.P."/>
            <person name="Shinohara A."/>
            <person name="Yoshida Y."/>
            <person name="Fujiwara M."/>
            <person name="Mori M."/>
            <person name="Tomita M."/>
            <person name="Arakawa K."/>
        </authorList>
    </citation>
    <scope>NUCLEOTIDE SEQUENCE [LARGE SCALE GENOMIC DNA]</scope>
</reference>
<dbReference type="Proteomes" id="UP000499080">
    <property type="component" value="Unassembled WGS sequence"/>
</dbReference>
<evidence type="ECO:0000313" key="3">
    <source>
        <dbReference type="Proteomes" id="UP000499080"/>
    </source>
</evidence>
<dbReference type="AlphaFoldDB" id="A0A4Y2LZW9"/>
<protein>
    <submittedName>
        <fullName evidence="2">Uncharacterized protein</fullName>
    </submittedName>
</protein>
<gene>
    <name evidence="2" type="ORF">AVEN_176585_1</name>
</gene>
<proteinExistence type="predicted"/>
<evidence type="ECO:0000256" key="1">
    <source>
        <dbReference type="SAM" id="MobiDB-lite"/>
    </source>
</evidence>
<name>A0A4Y2LZW9_ARAVE</name>
<comment type="caution">
    <text evidence="2">The sequence shown here is derived from an EMBL/GenBank/DDBJ whole genome shotgun (WGS) entry which is preliminary data.</text>
</comment>
<dbReference type="EMBL" id="BGPR01006599">
    <property type="protein sequence ID" value="GBN20325.1"/>
    <property type="molecule type" value="Genomic_DNA"/>
</dbReference>
<feature type="region of interest" description="Disordered" evidence="1">
    <location>
        <begin position="1"/>
        <end position="34"/>
    </location>
</feature>
<organism evidence="2 3">
    <name type="scientific">Araneus ventricosus</name>
    <name type="common">Orbweaver spider</name>
    <name type="synonym">Epeira ventricosa</name>
    <dbReference type="NCBI Taxonomy" id="182803"/>
    <lineage>
        <taxon>Eukaryota</taxon>
        <taxon>Metazoa</taxon>
        <taxon>Ecdysozoa</taxon>
        <taxon>Arthropoda</taxon>
        <taxon>Chelicerata</taxon>
        <taxon>Arachnida</taxon>
        <taxon>Araneae</taxon>
        <taxon>Araneomorphae</taxon>
        <taxon>Entelegynae</taxon>
        <taxon>Araneoidea</taxon>
        <taxon>Araneidae</taxon>
        <taxon>Araneus</taxon>
    </lineage>
</organism>
<feature type="compositionally biased region" description="Basic and acidic residues" evidence="1">
    <location>
        <begin position="21"/>
        <end position="34"/>
    </location>
</feature>
<keyword evidence="3" id="KW-1185">Reference proteome</keyword>
<evidence type="ECO:0000313" key="2">
    <source>
        <dbReference type="EMBL" id="GBN20325.1"/>
    </source>
</evidence>
<accession>A0A4Y2LZW9</accession>